<dbReference type="PROSITE" id="PS50830">
    <property type="entry name" value="TNASE_3"/>
    <property type="match status" value="1"/>
</dbReference>
<dbReference type="SMART" id="SM00318">
    <property type="entry name" value="SNc"/>
    <property type="match status" value="1"/>
</dbReference>
<gene>
    <name evidence="17" type="ORF">GcM3_219004</name>
</gene>
<dbReference type="InterPro" id="IPR035437">
    <property type="entry name" value="SNase_OB-fold_sf"/>
</dbReference>
<dbReference type="AlphaFoldDB" id="A0A420H7J9"/>
<evidence type="ECO:0000313" key="17">
    <source>
        <dbReference type="EMBL" id="RKF53401.1"/>
    </source>
</evidence>
<keyword evidence="18" id="KW-1185">Reference proteome</keyword>
<evidence type="ECO:0000256" key="3">
    <source>
        <dbReference type="ARBA" id="ARBA00005435"/>
    </source>
</evidence>
<evidence type="ECO:0000256" key="9">
    <source>
        <dbReference type="ARBA" id="ARBA00022759"/>
    </source>
</evidence>
<keyword evidence="14 15" id="KW-0472">Membrane</keyword>
<dbReference type="GO" id="GO:0046872">
    <property type="term" value="F:metal ion binding"/>
    <property type="evidence" value="ECO:0007669"/>
    <property type="project" value="UniProtKB-KW"/>
</dbReference>
<evidence type="ECO:0000313" key="18">
    <source>
        <dbReference type="Proteomes" id="UP000283383"/>
    </source>
</evidence>
<keyword evidence="8" id="KW-0479">Metal-binding</keyword>
<dbReference type="STRING" id="62708.A0A420H7J9"/>
<accession>A0A420H7J9</accession>
<dbReference type="Gene3D" id="2.40.50.90">
    <property type="match status" value="1"/>
</dbReference>
<evidence type="ECO:0000256" key="10">
    <source>
        <dbReference type="ARBA" id="ARBA00022801"/>
    </source>
</evidence>
<dbReference type="PANTHER" id="PTHR12302">
    <property type="entry name" value="EBNA2 BINDING PROTEIN P100"/>
    <property type="match status" value="1"/>
</dbReference>
<keyword evidence="10" id="KW-0378">Hydrolase</keyword>
<evidence type="ECO:0000256" key="6">
    <source>
        <dbReference type="ARBA" id="ARBA00022692"/>
    </source>
</evidence>
<dbReference type="PANTHER" id="PTHR12302:SF3">
    <property type="entry name" value="SERINE_THREONINE-PROTEIN KINASE 31"/>
    <property type="match status" value="1"/>
</dbReference>
<keyword evidence="9 17" id="KW-0255">Endonuclease</keyword>
<evidence type="ECO:0000256" key="15">
    <source>
        <dbReference type="SAM" id="Phobius"/>
    </source>
</evidence>
<evidence type="ECO:0000256" key="1">
    <source>
        <dbReference type="ARBA" id="ARBA00004167"/>
    </source>
</evidence>
<dbReference type="Pfam" id="PF00565">
    <property type="entry name" value="SNase"/>
    <property type="match status" value="1"/>
</dbReference>
<protein>
    <recommendedName>
        <fullName evidence="4">Probable endonuclease LCL3</fullName>
    </recommendedName>
    <alternativeName>
        <fullName evidence="5">Probable endonuclease lcl3</fullName>
    </alternativeName>
</protein>
<name>A0A420H7J9_9PEZI</name>
<evidence type="ECO:0000256" key="11">
    <source>
        <dbReference type="ARBA" id="ARBA00022837"/>
    </source>
</evidence>
<dbReference type="GO" id="GO:0005739">
    <property type="term" value="C:mitochondrion"/>
    <property type="evidence" value="ECO:0007669"/>
    <property type="project" value="UniProtKB-SubCell"/>
</dbReference>
<evidence type="ECO:0000256" key="5">
    <source>
        <dbReference type="ARBA" id="ARBA00014651"/>
    </source>
</evidence>
<proteinExistence type="inferred from homology"/>
<feature type="transmembrane region" description="Helical" evidence="15">
    <location>
        <begin position="32"/>
        <end position="52"/>
    </location>
</feature>
<organism evidence="17 18">
    <name type="scientific">Golovinomyces cichoracearum</name>
    <dbReference type="NCBI Taxonomy" id="62708"/>
    <lineage>
        <taxon>Eukaryota</taxon>
        <taxon>Fungi</taxon>
        <taxon>Dikarya</taxon>
        <taxon>Ascomycota</taxon>
        <taxon>Pezizomycotina</taxon>
        <taxon>Leotiomycetes</taxon>
        <taxon>Erysiphales</taxon>
        <taxon>Erysiphaceae</taxon>
        <taxon>Golovinomyces</taxon>
    </lineage>
</organism>
<keyword evidence="12 15" id="KW-1133">Transmembrane helix</keyword>
<feature type="domain" description="TNase-like" evidence="16">
    <location>
        <begin position="76"/>
        <end position="236"/>
    </location>
</feature>
<dbReference type="FunFam" id="2.40.50.90:FF:000029">
    <property type="entry name" value="Probable endonuclease lcl3"/>
    <property type="match status" value="1"/>
</dbReference>
<comment type="subcellular location">
    <subcellularLocation>
        <location evidence="1">Membrane</location>
        <topology evidence="1">Single-pass membrane protein</topology>
    </subcellularLocation>
    <subcellularLocation>
        <location evidence="2">Mitochondrion</location>
    </subcellularLocation>
</comment>
<evidence type="ECO:0000256" key="14">
    <source>
        <dbReference type="ARBA" id="ARBA00023136"/>
    </source>
</evidence>
<evidence type="ECO:0000256" key="7">
    <source>
        <dbReference type="ARBA" id="ARBA00022722"/>
    </source>
</evidence>
<dbReference type="GO" id="GO:0004519">
    <property type="term" value="F:endonuclease activity"/>
    <property type="evidence" value="ECO:0007669"/>
    <property type="project" value="UniProtKB-KW"/>
</dbReference>
<dbReference type="GO" id="GO:0016020">
    <property type="term" value="C:membrane"/>
    <property type="evidence" value="ECO:0007669"/>
    <property type="project" value="UniProtKB-SubCell"/>
</dbReference>
<dbReference type="EMBL" id="MCBQ01021909">
    <property type="protein sequence ID" value="RKF53401.1"/>
    <property type="molecule type" value="Genomic_DNA"/>
</dbReference>
<evidence type="ECO:0000256" key="13">
    <source>
        <dbReference type="ARBA" id="ARBA00023128"/>
    </source>
</evidence>
<keyword evidence="13" id="KW-0496">Mitochondrion</keyword>
<evidence type="ECO:0000259" key="16">
    <source>
        <dbReference type="PROSITE" id="PS50830"/>
    </source>
</evidence>
<sequence>MAWPPWSGKNDNTTARSVSWPEYIVTTACGQYINPSIIIPTTLLTTIILLSARIHRSYLRRIPEAKYIKPKFFRKRSLFGKVTRVGDADNFHLFHTPGGRLTGWGWLPGRKVPEKKANLKGKTIHIRLAGIDAPELAHWGKPGQPYSAEALAWLESYIYNRRVRAYIYKRDQYERIVATVWVRRFLFRRDVGKEMLKAGWATVYEAKSGAEFGDYEEDYRKAEMMAKRKKVGMWARKSKAFESPRDYKTRTATMKNT</sequence>
<evidence type="ECO:0000256" key="8">
    <source>
        <dbReference type="ARBA" id="ARBA00022723"/>
    </source>
</evidence>
<comment type="caution">
    <text evidence="17">The sequence shown here is derived from an EMBL/GenBank/DDBJ whole genome shotgun (WGS) entry which is preliminary data.</text>
</comment>
<comment type="similarity">
    <text evidence="3">Belongs to the LCL3 family.</text>
</comment>
<dbReference type="GO" id="GO:0016787">
    <property type="term" value="F:hydrolase activity"/>
    <property type="evidence" value="ECO:0007669"/>
    <property type="project" value="UniProtKB-KW"/>
</dbReference>
<keyword evidence="7" id="KW-0540">Nuclease</keyword>
<keyword evidence="6 15" id="KW-0812">Transmembrane</keyword>
<evidence type="ECO:0000256" key="12">
    <source>
        <dbReference type="ARBA" id="ARBA00022989"/>
    </source>
</evidence>
<reference evidence="17 18" key="1">
    <citation type="journal article" date="2018" name="BMC Genomics">
        <title>Comparative genome analyses reveal sequence features reflecting distinct modes of host-adaptation between dicot and monocot powdery mildew.</title>
        <authorList>
            <person name="Wu Y."/>
            <person name="Ma X."/>
            <person name="Pan Z."/>
            <person name="Kale S.D."/>
            <person name="Song Y."/>
            <person name="King H."/>
            <person name="Zhang Q."/>
            <person name="Presley C."/>
            <person name="Deng X."/>
            <person name="Wei C.I."/>
            <person name="Xiao S."/>
        </authorList>
    </citation>
    <scope>NUCLEOTIDE SEQUENCE [LARGE SCALE GENOMIC DNA]</scope>
    <source>
        <strain evidence="17">UMSG3</strain>
    </source>
</reference>
<dbReference type="SUPFAM" id="SSF50199">
    <property type="entry name" value="Staphylococcal nuclease"/>
    <property type="match status" value="1"/>
</dbReference>
<keyword evidence="11" id="KW-0106">Calcium</keyword>
<evidence type="ECO:0000256" key="2">
    <source>
        <dbReference type="ARBA" id="ARBA00004173"/>
    </source>
</evidence>
<evidence type="ECO:0000256" key="4">
    <source>
        <dbReference type="ARBA" id="ARBA00013404"/>
    </source>
</evidence>
<dbReference type="Proteomes" id="UP000283383">
    <property type="component" value="Unassembled WGS sequence"/>
</dbReference>
<dbReference type="InterPro" id="IPR016071">
    <property type="entry name" value="Staphylococal_nuclease_OB-fold"/>
</dbReference>